<comment type="caution">
    <text evidence="2">The sequence shown here is derived from an EMBL/GenBank/DDBJ whole genome shotgun (WGS) entry which is preliminary data.</text>
</comment>
<keyword evidence="1" id="KW-0472">Membrane</keyword>
<evidence type="ECO:0000256" key="1">
    <source>
        <dbReference type="SAM" id="Phobius"/>
    </source>
</evidence>
<name>A0A5S4WKU0_9BRAD</name>
<protein>
    <submittedName>
        <fullName evidence="2">Uncharacterized protein</fullName>
    </submittedName>
</protein>
<keyword evidence="3" id="KW-1185">Reference proteome</keyword>
<sequence length="61" mass="6807">MLWFQRAVESSVPVAGTSGGFWTWFSGKQQEDSAMTLGRGALLWLLGIPLPVILLLALFWR</sequence>
<keyword evidence="1" id="KW-1133">Transmembrane helix</keyword>
<evidence type="ECO:0000313" key="3">
    <source>
        <dbReference type="Proteomes" id="UP000324853"/>
    </source>
</evidence>
<keyword evidence="1" id="KW-0812">Transmembrane</keyword>
<dbReference type="AlphaFoldDB" id="A0A5S4WKU0"/>
<reference evidence="2 3" key="1">
    <citation type="submission" date="2019-08" db="EMBL/GenBank/DDBJ databases">
        <title>Bradyrhizobium hipponensis sp. nov., a rhizobium isolated from a Lupinus angustifolius root nodule in Tunisia.</title>
        <authorList>
            <person name="Off K."/>
            <person name="Rejili M."/>
            <person name="Mars M."/>
            <person name="Brachmann A."/>
            <person name="Marin M."/>
        </authorList>
    </citation>
    <scope>NUCLEOTIDE SEQUENCE [LARGE SCALE GENOMIC DNA]</scope>
    <source>
        <strain evidence="2 3">CTAW11</strain>
    </source>
</reference>
<accession>A0A5S4WKU0</accession>
<feature type="transmembrane region" description="Helical" evidence="1">
    <location>
        <begin position="41"/>
        <end position="60"/>
    </location>
</feature>
<organism evidence="2 3">
    <name type="scientific">Bradyrhizobium cytisi</name>
    <dbReference type="NCBI Taxonomy" id="515489"/>
    <lineage>
        <taxon>Bacteria</taxon>
        <taxon>Pseudomonadati</taxon>
        <taxon>Pseudomonadota</taxon>
        <taxon>Alphaproteobacteria</taxon>
        <taxon>Hyphomicrobiales</taxon>
        <taxon>Nitrobacteraceae</taxon>
        <taxon>Bradyrhizobium</taxon>
    </lineage>
</organism>
<evidence type="ECO:0000313" key="2">
    <source>
        <dbReference type="EMBL" id="TYL80854.1"/>
    </source>
</evidence>
<dbReference type="Proteomes" id="UP000324853">
    <property type="component" value="Unassembled WGS sequence"/>
</dbReference>
<gene>
    <name evidence="2" type="ORF">FXB38_23780</name>
</gene>
<proteinExistence type="predicted"/>
<dbReference type="EMBL" id="VSSR01000040">
    <property type="protein sequence ID" value="TYL80854.1"/>
    <property type="molecule type" value="Genomic_DNA"/>
</dbReference>